<dbReference type="InterPro" id="IPR036396">
    <property type="entry name" value="Cyt_P450_sf"/>
</dbReference>
<dbReference type="GO" id="GO:0005506">
    <property type="term" value="F:iron ion binding"/>
    <property type="evidence" value="ECO:0007669"/>
    <property type="project" value="InterPro"/>
</dbReference>
<dbReference type="SUPFAM" id="SSF48264">
    <property type="entry name" value="Cytochrome P450"/>
    <property type="match status" value="1"/>
</dbReference>
<keyword evidence="18" id="KW-1185">Reference proteome</keyword>
<evidence type="ECO:0000256" key="15">
    <source>
        <dbReference type="PIRSR" id="PIRSR602401-1"/>
    </source>
</evidence>
<reference evidence="17 18" key="1">
    <citation type="submission" date="2020-10" db="EMBL/GenBank/DDBJ databases">
        <title>Plant Genome Project.</title>
        <authorList>
            <person name="Zhang R.-G."/>
        </authorList>
    </citation>
    <scope>NUCLEOTIDE SEQUENCE [LARGE SCALE GENOMIC DNA]</scope>
    <source>
        <strain evidence="17">FAFU-HL-1</strain>
        <tissue evidence="17">Leaf</tissue>
    </source>
</reference>
<comment type="pathway">
    <text evidence="13">Plant hormone degradation; abscisic acid degradation.</text>
</comment>
<comment type="caution">
    <text evidence="17">The sequence shown here is derived from an EMBL/GenBank/DDBJ whole genome shotgun (WGS) entry which is preliminary data.</text>
</comment>
<dbReference type="Pfam" id="PF00067">
    <property type="entry name" value="p450"/>
    <property type="match status" value="1"/>
</dbReference>
<dbReference type="PANTHER" id="PTHR24286">
    <property type="entry name" value="CYTOCHROME P450 26"/>
    <property type="match status" value="1"/>
</dbReference>
<evidence type="ECO:0000313" key="17">
    <source>
        <dbReference type="EMBL" id="KAF9675907.1"/>
    </source>
</evidence>
<evidence type="ECO:0000256" key="12">
    <source>
        <dbReference type="ARBA" id="ARBA00050609"/>
    </source>
</evidence>
<comment type="subcellular location">
    <subcellularLocation>
        <location evidence="2">Membrane</location>
        <topology evidence="2">Single-pass membrane protein</topology>
    </subcellularLocation>
</comment>
<evidence type="ECO:0000313" key="18">
    <source>
        <dbReference type="Proteomes" id="UP000657918"/>
    </source>
</evidence>
<dbReference type="InterPro" id="IPR001128">
    <property type="entry name" value="Cyt_P450"/>
</dbReference>
<dbReference type="Proteomes" id="UP000657918">
    <property type="component" value="Unassembled WGS sequence"/>
</dbReference>
<comment type="cofactor">
    <cofactor evidence="1 15">
        <name>heme</name>
        <dbReference type="ChEBI" id="CHEBI:30413"/>
    </cofactor>
</comment>
<dbReference type="InterPro" id="IPR017972">
    <property type="entry name" value="Cyt_P450_CS"/>
</dbReference>
<keyword evidence="9 15" id="KW-0408">Iron</keyword>
<dbReference type="EC" id="1.14.14.137" evidence="14"/>
<accession>A0A835MR71</accession>
<comment type="catalytic activity">
    <reaction evidence="12">
        <text>2-cis-(+)-abscisate + reduced [NADPH--hemoprotein reductase] + O2 = (+)-8'-hydroxyabscisate + oxidized [NADPH--hemoprotein reductase] + H2O + H(+)</text>
        <dbReference type="Rhea" id="RHEA:12897"/>
        <dbReference type="Rhea" id="RHEA-COMP:11964"/>
        <dbReference type="Rhea" id="RHEA-COMP:11965"/>
        <dbReference type="ChEBI" id="CHEBI:15377"/>
        <dbReference type="ChEBI" id="CHEBI:15378"/>
        <dbReference type="ChEBI" id="CHEBI:15379"/>
        <dbReference type="ChEBI" id="CHEBI:37569"/>
        <dbReference type="ChEBI" id="CHEBI:57618"/>
        <dbReference type="ChEBI" id="CHEBI:58210"/>
        <dbReference type="ChEBI" id="CHEBI:58490"/>
        <dbReference type="EC" id="1.14.14.137"/>
    </reaction>
</comment>
<keyword evidence="11" id="KW-0472">Membrane</keyword>
<evidence type="ECO:0000256" key="7">
    <source>
        <dbReference type="ARBA" id="ARBA00022989"/>
    </source>
</evidence>
<dbReference type="GO" id="GO:0010295">
    <property type="term" value="F:(+)-abscisic acid 8'-hydroxylase activity"/>
    <property type="evidence" value="ECO:0007669"/>
    <property type="project" value="UniProtKB-EC"/>
</dbReference>
<evidence type="ECO:0000256" key="4">
    <source>
        <dbReference type="ARBA" id="ARBA00022617"/>
    </source>
</evidence>
<keyword evidence="5" id="KW-0812">Transmembrane</keyword>
<evidence type="ECO:0000256" key="6">
    <source>
        <dbReference type="ARBA" id="ARBA00022723"/>
    </source>
</evidence>
<evidence type="ECO:0000256" key="2">
    <source>
        <dbReference type="ARBA" id="ARBA00004167"/>
    </source>
</evidence>
<evidence type="ECO:0000256" key="10">
    <source>
        <dbReference type="ARBA" id="ARBA00023033"/>
    </source>
</evidence>
<dbReference type="EMBL" id="JADGMS010000009">
    <property type="protein sequence ID" value="KAF9675907.1"/>
    <property type="molecule type" value="Genomic_DNA"/>
</dbReference>
<dbReference type="PANTHER" id="PTHR24286:SF375">
    <property type="entry name" value="ABSCISIC ACID 8'-HYDROXYLASE 4-LIKE"/>
    <property type="match status" value="1"/>
</dbReference>
<evidence type="ECO:0000256" key="9">
    <source>
        <dbReference type="ARBA" id="ARBA00023004"/>
    </source>
</evidence>
<evidence type="ECO:0000256" key="13">
    <source>
        <dbReference type="ARBA" id="ARBA00060633"/>
    </source>
</evidence>
<evidence type="ECO:0000256" key="3">
    <source>
        <dbReference type="ARBA" id="ARBA00010617"/>
    </source>
</evidence>
<dbReference type="CDD" id="cd11043">
    <property type="entry name" value="CYP90-like"/>
    <property type="match status" value="1"/>
</dbReference>
<evidence type="ECO:0000256" key="5">
    <source>
        <dbReference type="ARBA" id="ARBA00022692"/>
    </source>
</evidence>
<evidence type="ECO:0000256" key="8">
    <source>
        <dbReference type="ARBA" id="ARBA00023002"/>
    </source>
</evidence>
<feature type="binding site" description="axial binding residue" evidence="15">
    <location>
        <position position="424"/>
    </location>
    <ligand>
        <name>heme</name>
        <dbReference type="ChEBI" id="CHEBI:30413"/>
    </ligand>
    <ligandPart>
        <name>Fe</name>
        <dbReference type="ChEBI" id="CHEBI:18248"/>
    </ligandPart>
</feature>
<dbReference type="GO" id="GO:0016125">
    <property type="term" value="P:sterol metabolic process"/>
    <property type="evidence" value="ECO:0007669"/>
    <property type="project" value="TreeGrafter"/>
</dbReference>
<keyword evidence="6 15" id="KW-0479">Metal-binding</keyword>
<evidence type="ECO:0000256" key="11">
    <source>
        <dbReference type="ARBA" id="ARBA00023136"/>
    </source>
</evidence>
<keyword evidence="10 16" id="KW-0503">Monooxygenase</keyword>
<proteinExistence type="inferred from homology"/>
<dbReference type="PRINTS" id="PR00463">
    <property type="entry name" value="EP450I"/>
</dbReference>
<sequence>MEVASILACLFLCSLLSYPLLKKMWRPVPKQRAKLPPGSMGWPLVGETLQLYTQDPNVFFVTRQKRYGEVFKSHILGCPCVMLASPEGARFVLVTHAQLFKPTYPKSKEKMIGPSALFFHQGNYHNLTRKLVQSSLSPDTIRKLIPSIESVAISALESWSSGHIISTLHEMKKFSFDAGILSIFGQLSSNFRQMLSDSYHIVDKGYNSFPTKIPGTAYHKALLARKRLNQILSEIICEKKERKLCEKKERKLPEKDFLANLLSFKNEKGEILTEDQITDNIIGVLFAAQDTTASVLTWILKYLHDDQKLLEAVKAEQMAIYEANGRGEKPLTWAQTRNMPLTYRVILESLRMASIISFTFREAIVDVEYHGCLIPKGWKVLPLFRNIHHNPEFFPDPHIFDPSRFETAPKPNTFMPFGNGVHACAGNEIAKLEMLILIHHLVTKFRWEVVGSQNGIQYGPFPVPHQGLPARFWKHSINLA</sequence>
<gene>
    <name evidence="17" type="ORF">SADUNF_Sadunf09G0082500</name>
</gene>
<evidence type="ECO:0000256" key="1">
    <source>
        <dbReference type="ARBA" id="ARBA00001971"/>
    </source>
</evidence>
<dbReference type="OrthoDB" id="1372046at2759"/>
<evidence type="ECO:0000256" key="16">
    <source>
        <dbReference type="RuleBase" id="RU000461"/>
    </source>
</evidence>
<name>A0A835MR71_9ROSI</name>
<keyword evidence="7" id="KW-1133">Transmembrane helix</keyword>
<organism evidence="17 18">
    <name type="scientific">Salix dunnii</name>
    <dbReference type="NCBI Taxonomy" id="1413687"/>
    <lineage>
        <taxon>Eukaryota</taxon>
        <taxon>Viridiplantae</taxon>
        <taxon>Streptophyta</taxon>
        <taxon>Embryophyta</taxon>
        <taxon>Tracheophyta</taxon>
        <taxon>Spermatophyta</taxon>
        <taxon>Magnoliopsida</taxon>
        <taxon>eudicotyledons</taxon>
        <taxon>Gunneridae</taxon>
        <taxon>Pentapetalae</taxon>
        <taxon>rosids</taxon>
        <taxon>fabids</taxon>
        <taxon>Malpighiales</taxon>
        <taxon>Salicaceae</taxon>
        <taxon>Saliceae</taxon>
        <taxon>Salix</taxon>
    </lineage>
</organism>
<keyword evidence="4 15" id="KW-0349">Heme</keyword>
<dbReference type="GO" id="GO:0020037">
    <property type="term" value="F:heme binding"/>
    <property type="evidence" value="ECO:0007669"/>
    <property type="project" value="InterPro"/>
</dbReference>
<dbReference type="GO" id="GO:0016020">
    <property type="term" value="C:membrane"/>
    <property type="evidence" value="ECO:0007669"/>
    <property type="project" value="UniProtKB-SubCell"/>
</dbReference>
<dbReference type="PRINTS" id="PR00385">
    <property type="entry name" value="P450"/>
</dbReference>
<comment type="similarity">
    <text evidence="3 16">Belongs to the cytochrome P450 family.</text>
</comment>
<keyword evidence="8 16" id="KW-0560">Oxidoreductase</keyword>
<dbReference type="AlphaFoldDB" id="A0A835MR71"/>
<dbReference type="FunFam" id="1.10.630.10:FF:000014">
    <property type="entry name" value="Abscisic acid 8"/>
    <property type="match status" value="1"/>
</dbReference>
<dbReference type="PROSITE" id="PS00086">
    <property type="entry name" value="CYTOCHROME_P450"/>
    <property type="match status" value="1"/>
</dbReference>
<evidence type="ECO:0000256" key="14">
    <source>
        <dbReference type="ARBA" id="ARBA00066338"/>
    </source>
</evidence>
<dbReference type="Gene3D" id="1.10.630.10">
    <property type="entry name" value="Cytochrome P450"/>
    <property type="match status" value="1"/>
</dbReference>
<dbReference type="InterPro" id="IPR002401">
    <property type="entry name" value="Cyt_P450_E_grp-I"/>
</dbReference>
<protein>
    <recommendedName>
        <fullName evidence="14">(+)-abscisic acid 8'-hydroxylase</fullName>
        <ecNumber evidence="14">1.14.14.137</ecNumber>
    </recommendedName>
</protein>